<dbReference type="InterPro" id="IPR012000">
    <property type="entry name" value="Thiamin_PyroP_enz_cen_dom"/>
</dbReference>
<evidence type="ECO:0000259" key="6">
    <source>
        <dbReference type="Pfam" id="PF02775"/>
    </source>
</evidence>
<dbReference type="STRING" id="690417.IC63_13715"/>
<organism evidence="8 9">
    <name type="scientific">Paracoccus sphaerophysae</name>
    <dbReference type="NCBI Taxonomy" id="690417"/>
    <lineage>
        <taxon>Bacteria</taxon>
        <taxon>Pseudomonadati</taxon>
        <taxon>Pseudomonadota</taxon>
        <taxon>Alphaproteobacteria</taxon>
        <taxon>Rhodobacterales</taxon>
        <taxon>Paracoccaceae</taxon>
        <taxon>Paracoccus</taxon>
    </lineage>
</organism>
<dbReference type="RefSeq" id="WP_036721035.1">
    <property type="nucleotide sequence ID" value="NZ_JRKS01000056.1"/>
</dbReference>
<evidence type="ECO:0000313" key="9">
    <source>
        <dbReference type="Proteomes" id="UP000029917"/>
    </source>
</evidence>
<feature type="domain" description="Thiamine pyrophosphate enzyme central" evidence="5">
    <location>
        <begin position="189"/>
        <end position="326"/>
    </location>
</feature>
<accession>A0A099EYS3</accession>
<dbReference type="PANTHER" id="PTHR18968">
    <property type="entry name" value="THIAMINE PYROPHOSPHATE ENZYMES"/>
    <property type="match status" value="1"/>
</dbReference>
<dbReference type="PANTHER" id="PTHR18968:SF120">
    <property type="entry name" value="ACETOLACTATE SYNTHASE LARGE SUBUNIT"/>
    <property type="match status" value="1"/>
</dbReference>
<dbReference type="Pfam" id="PF02775">
    <property type="entry name" value="TPP_enzyme_C"/>
    <property type="match status" value="1"/>
</dbReference>
<dbReference type="InterPro" id="IPR012001">
    <property type="entry name" value="Thiamin_PyroP_enz_TPP-bd_dom"/>
</dbReference>
<sequence>MARHGGRILADALALHGVTRVFSVPGESFLAALDGLYDVGIPNTVCRQEGGAAMMAEAWGKLTGRPGICFVTRGPGAANASAGVHVARQDSTPMILFVGQIARSDRDREAFQEVDYRQMFGGLAKWVAEIDQTDRIPEYVARAFDLAQSGRPGPVVLALPEDMLSADSDAPDLPPAPRPVQGVSAAQLDAISEALAGAERPIVVPGGALWSQADADRLTAFAQGWGLPVAVPFRRQDYMDNRHPNYVGDLGVGMNGRLGEALTAADCILSLGSRLGDTLTAGYELMNPRAQGRRIIHVYPDPDEIGHLWRADPGIAACPRTVLAALAGTEAPRRWDDWTASLRAHYETWQTPKPTPGAVRMEQVVCWLSANLPEDAILTNGAGNYASFVHRYFRFKRARTQIAPTSGSMGYGLPAAIAAKIAHPDRTVICMAGDGCLQMTVNELSTAAQEGAGVIVIVANNGRYGTIRMHQEKHYPGRVSGTDLFNPDFPALVRAYGGHGELVTDGADFGAAFGRAQAGGGLALIELRLDPEALTTGATLSETRAAGEKATKG</sequence>
<dbReference type="Pfam" id="PF02776">
    <property type="entry name" value="TPP_enzyme_N"/>
    <property type="match status" value="1"/>
</dbReference>
<feature type="domain" description="Thiamine pyrophosphate enzyme TPP-binding" evidence="6">
    <location>
        <begin position="381"/>
        <end position="526"/>
    </location>
</feature>
<dbReference type="Proteomes" id="UP000029917">
    <property type="component" value="Unassembled WGS sequence"/>
</dbReference>
<comment type="caution">
    <text evidence="8">The sequence shown here is derived from an EMBL/GenBank/DDBJ whole genome shotgun (WGS) entry which is preliminary data.</text>
</comment>
<dbReference type="SUPFAM" id="SSF52518">
    <property type="entry name" value="Thiamin diphosphate-binding fold (THDP-binding)"/>
    <property type="match status" value="2"/>
</dbReference>
<proteinExistence type="inferred from homology"/>
<dbReference type="GO" id="GO:0003984">
    <property type="term" value="F:acetolactate synthase activity"/>
    <property type="evidence" value="ECO:0007669"/>
    <property type="project" value="TreeGrafter"/>
</dbReference>
<name>A0A099EYS3_9RHOB</name>
<dbReference type="GO" id="GO:0030976">
    <property type="term" value="F:thiamine pyrophosphate binding"/>
    <property type="evidence" value="ECO:0007669"/>
    <property type="project" value="InterPro"/>
</dbReference>
<keyword evidence="3 4" id="KW-0786">Thiamine pyrophosphate</keyword>
<dbReference type="InterPro" id="IPR011766">
    <property type="entry name" value="TPP_enzyme_TPP-bd"/>
</dbReference>
<dbReference type="InterPro" id="IPR029061">
    <property type="entry name" value="THDP-binding"/>
</dbReference>
<dbReference type="GO" id="GO:0009099">
    <property type="term" value="P:L-valine biosynthetic process"/>
    <property type="evidence" value="ECO:0007669"/>
    <property type="project" value="TreeGrafter"/>
</dbReference>
<dbReference type="InterPro" id="IPR000399">
    <property type="entry name" value="TPP-bd_CS"/>
</dbReference>
<comment type="similarity">
    <text evidence="1 4">Belongs to the TPP enzyme family.</text>
</comment>
<dbReference type="GO" id="GO:0009097">
    <property type="term" value="P:isoleucine biosynthetic process"/>
    <property type="evidence" value="ECO:0007669"/>
    <property type="project" value="TreeGrafter"/>
</dbReference>
<protein>
    <submittedName>
        <fullName evidence="8">Thiamine pyrophosphate-binding protein</fullName>
    </submittedName>
</protein>
<feature type="domain" description="Thiamine pyrophosphate enzyme N-terminal TPP-binding" evidence="7">
    <location>
        <begin position="4"/>
        <end position="118"/>
    </location>
</feature>
<dbReference type="SUPFAM" id="SSF52467">
    <property type="entry name" value="DHS-like NAD/FAD-binding domain"/>
    <property type="match status" value="1"/>
</dbReference>
<dbReference type="AlphaFoldDB" id="A0A099EYS3"/>
<evidence type="ECO:0000256" key="4">
    <source>
        <dbReference type="RuleBase" id="RU362132"/>
    </source>
</evidence>
<dbReference type="OrthoDB" id="4494979at2"/>
<dbReference type="GO" id="GO:0005948">
    <property type="term" value="C:acetolactate synthase complex"/>
    <property type="evidence" value="ECO:0007669"/>
    <property type="project" value="TreeGrafter"/>
</dbReference>
<evidence type="ECO:0000259" key="7">
    <source>
        <dbReference type="Pfam" id="PF02776"/>
    </source>
</evidence>
<keyword evidence="9" id="KW-1185">Reference proteome</keyword>
<dbReference type="CDD" id="cd00568">
    <property type="entry name" value="TPP_enzymes"/>
    <property type="match status" value="1"/>
</dbReference>
<dbReference type="GO" id="GO:0050660">
    <property type="term" value="F:flavin adenine dinucleotide binding"/>
    <property type="evidence" value="ECO:0007669"/>
    <property type="project" value="TreeGrafter"/>
</dbReference>
<dbReference type="GO" id="GO:0000287">
    <property type="term" value="F:magnesium ion binding"/>
    <property type="evidence" value="ECO:0007669"/>
    <property type="project" value="InterPro"/>
</dbReference>
<keyword evidence="2" id="KW-0808">Transferase</keyword>
<evidence type="ECO:0000256" key="3">
    <source>
        <dbReference type="ARBA" id="ARBA00023052"/>
    </source>
</evidence>
<reference evidence="8 9" key="2">
    <citation type="submission" date="2014-10" db="EMBL/GenBank/DDBJ databases">
        <title>Paracoccus sanguinis sp. nov., isolated from clinical specimens of New York State patients.</title>
        <authorList>
            <person name="Mingle L.A."/>
            <person name="Cole J.A."/>
            <person name="Lapierre P."/>
            <person name="Musser K.A."/>
        </authorList>
    </citation>
    <scope>NUCLEOTIDE SEQUENCE [LARGE SCALE GENOMIC DNA]</scope>
    <source>
        <strain evidence="8 9">HAMBI 3106</strain>
    </source>
</reference>
<dbReference type="Gene3D" id="3.40.50.970">
    <property type="match status" value="2"/>
</dbReference>
<evidence type="ECO:0000313" key="8">
    <source>
        <dbReference type="EMBL" id="KGJ03118.1"/>
    </source>
</evidence>
<dbReference type="PROSITE" id="PS00187">
    <property type="entry name" value="TPP_ENZYMES"/>
    <property type="match status" value="1"/>
</dbReference>
<dbReference type="FunFam" id="3.40.50.970:FF:000007">
    <property type="entry name" value="Acetolactate synthase"/>
    <property type="match status" value="1"/>
</dbReference>
<gene>
    <name evidence="8" type="ORF">IC63_13715</name>
</gene>
<evidence type="ECO:0000259" key="5">
    <source>
        <dbReference type="Pfam" id="PF00205"/>
    </source>
</evidence>
<dbReference type="Pfam" id="PF00205">
    <property type="entry name" value="TPP_enzyme_M"/>
    <property type="match status" value="1"/>
</dbReference>
<dbReference type="NCBIfam" id="NF006052">
    <property type="entry name" value="PRK08199.1"/>
    <property type="match status" value="1"/>
</dbReference>
<reference evidence="8 9" key="1">
    <citation type="submission" date="2014-09" db="EMBL/GenBank/DDBJ databases">
        <authorList>
            <person name="McGinnis J.M."/>
            <person name="Wolfgang W.J."/>
        </authorList>
    </citation>
    <scope>NUCLEOTIDE SEQUENCE [LARGE SCALE GENOMIC DNA]</scope>
    <source>
        <strain evidence="8 9">HAMBI 3106</strain>
    </source>
</reference>
<dbReference type="CDD" id="cd07035">
    <property type="entry name" value="TPP_PYR_POX_like"/>
    <property type="match status" value="1"/>
</dbReference>
<dbReference type="InterPro" id="IPR045229">
    <property type="entry name" value="TPP_enz"/>
</dbReference>
<dbReference type="InterPro" id="IPR029035">
    <property type="entry name" value="DHS-like_NAD/FAD-binding_dom"/>
</dbReference>
<dbReference type="EMBL" id="JRKS01000056">
    <property type="protein sequence ID" value="KGJ03118.1"/>
    <property type="molecule type" value="Genomic_DNA"/>
</dbReference>
<dbReference type="Gene3D" id="3.40.50.1220">
    <property type="entry name" value="TPP-binding domain"/>
    <property type="match status" value="1"/>
</dbReference>
<evidence type="ECO:0000256" key="2">
    <source>
        <dbReference type="ARBA" id="ARBA00022679"/>
    </source>
</evidence>
<evidence type="ECO:0000256" key="1">
    <source>
        <dbReference type="ARBA" id="ARBA00007812"/>
    </source>
</evidence>